<reference evidence="5 6" key="1">
    <citation type="submission" date="2018-11" db="EMBL/GenBank/DDBJ databases">
        <title>Sequencing the genomes of 1000 actinobacteria strains.</title>
        <authorList>
            <person name="Klenk H.-P."/>
        </authorList>
    </citation>
    <scope>NUCLEOTIDE SEQUENCE [LARGE SCALE GENOMIC DNA]</scope>
    <source>
        <strain evidence="5 6">DSM 13521</strain>
    </source>
</reference>
<evidence type="ECO:0000256" key="3">
    <source>
        <dbReference type="RuleBase" id="RU000408"/>
    </source>
</evidence>
<dbReference type="EMBL" id="RKHQ01000002">
    <property type="protein sequence ID" value="ROR93754.1"/>
    <property type="molecule type" value="Genomic_DNA"/>
</dbReference>
<dbReference type="OrthoDB" id="7477356at2"/>
<comment type="subcellular location">
    <subcellularLocation>
        <location evidence="1 3">Cytoplasm</location>
    </subcellularLocation>
</comment>
<dbReference type="AlphaFoldDB" id="A0A3N2D2P0"/>
<gene>
    <name evidence="5" type="ORF">EDD28_3178</name>
</gene>
<dbReference type="InterPro" id="IPR012340">
    <property type="entry name" value="NA-bd_OB-fold"/>
</dbReference>
<keyword evidence="2" id="KW-0963">Cytoplasm</keyword>
<dbReference type="InterPro" id="IPR011129">
    <property type="entry name" value="CSD"/>
</dbReference>
<evidence type="ECO:0000256" key="1">
    <source>
        <dbReference type="ARBA" id="ARBA00004496"/>
    </source>
</evidence>
<dbReference type="PROSITE" id="PS51857">
    <property type="entry name" value="CSD_2"/>
    <property type="match status" value="1"/>
</dbReference>
<keyword evidence="5" id="KW-0238">DNA-binding</keyword>
<feature type="domain" description="CSD" evidence="4">
    <location>
        <begin position="1"/>
        <end position="66"/>
    </location>
</feature>
<accession>A0A3N2D2P0</accession>
<dbReference type="FunFam" id="2.40.50.140:FF:000006">
    <property type="entry name" value="Cold shock protein CspC"/>
    <property type="match status" value="1"/>
</dbReference>
<name>A0A3N2D2P0_9MICO</name>
<evidence type="ECO:0000259" key="4">
    <source>
        <dbReference type="PROSITE" id="PS51857"/>
    </source>
</evidence>
<dbReference type="PRINTS" id="PR00050">
    <property type="entry name" value="COLDSHOCK"/>
</dbReference>
<dbReference type="PIRSF" id="PIRSF002599">
    <property type="entry name" value="Cold_shock_A"/>
    <property type="match status" value="1"/>
</dbReference>
<dbReference type="PANTHER" id="PTHR11544">
    <property type="entry name" value="COLD SHOCK DOMAIN CONTAINING PROTEINS"/>
    <property type="match status" value="1"/>
</dbReference>
<dbReference type="InterPro" id="IPR019844">
    <property type="entry name" value="CSD_CS"/>
</dbReference>
<dbReference type="InterPro" id="IPR050181">
    <property type="entry name" value="Cold_shock_domain"/>
</dbReference>
<dbReference type="RefSeq" id="WP_123740971.1">
    <property type="nucleotide sequence ID" value="NZ_CALFQU010000026.1"/>
</dbReference>
<dbReference type="CDD" id="cd04458">
    <property type="entry name" value="CSP_CDS"/>
    <property type="match status" value="1"/>
</dbReference>
<sequence length="67" mass="7149">MATGIVKWFNPDKGFGFIAPDDGTPDVFAHYSQIAGSGHRNLTDGQAVEFDIEKGDRGPAATNIRGI</sequence>
<organism evidence="5 6">
    <name type="scientific">Salana multivorans</name>
    <dbReference type="NCBI Taxonomy" id="120377"/>
    <lineage>
        <taxon>Bacteria</taxon>
        <taxon>Bacillati</taxon>
        <taxon>Actinomycetota</taxon>
        <taxon>Actinomycetes</taxon>
        <taxon>Micrococcales</taxon>
        <taxon>Beutenbergiaceae</taxon>
        <taxon>Salana</taxon>
    </lineage>
</organism>
<dbReference type="Gene3D" id="6.20.370.130">
    <property type="match status" value="1"/>
</dbReference>
<dbReference type="PROSITE" id="PS00352">
    <property type="entry name" value="CSD_1"/>
    <property type="match status" value="1"/>
</dbReference>
<dbReference type="InterPro" id="IPR002059">
    <property type="entry name" value="CSP_DNA-bd"/>
</dbReference>
<dbReference type="InterPro" id="IPR012156">
    <property type="entry name" value="Cold_shock_CspA"/>
</dbReference>
<dbReference type="GO" id="GO:0005737">
    <property type="term" value="C:cytoplasm"/>
    <property type="evidence" value="ECO:0007669"/>
    <property type="project" value="UniProtKB-SubCell"/>
</dbReference>
<dbReference type="SUPFAM" id="SSF50249">
    <property type="entry name" value="Nucleic acid-binding proteins"/>
    <property type="match status" value="1"/>
</dbReference>
<keyword evidence="6" id="KW-1185">Reference proteome</keyword>
<dbReference type="Gene3D" id="2.40.50.140">
    <property type="entry name" value="Nucleic acid-binding proteins"/>
    <property type="match status" value="1"/>
</dbReference>
<dbReference type="SMART" id="SM00357">
    <property type="entry name" value="CSP"/>
    <property type="match status" value="1"/>
</dbReference>
<evidence type="ECO:0000313" key="6">
    <source>
        <dbReference type="Proteomes" id="UP000275356"/>
    </source>
</evidence>
<evidence type="ECO:0000313" key="5">
    <source>
        <dbReference type="EMBL" id="ROR93754.1"/>
    </source>
</evidence>
<dbReference type="Proteomes" id="UP000275356">
    <property type="component" value="Unassembled WGS sequence"/>
</dbReference>
<proteinExistence type="predicted"/>
<dbReference type="GO" id="GO:0003677">
    <property type="term" value="F:DNA binding"/>
    <property type="evidence" value="ECO:0007669"/>
    <property type="project" value="UniProtKB-KW"/>
</dbReference>
<evidence type="ECO:0000256" key="2">
    <source>
        <dbReference type="ARBA" id="ARBA00022490"/>
    </source>
</evidence>
<comment type="caution">
    <text evidence="5">The sequence shown here is derived from an EMBL/GenBank/DDBJ whole genome shotgun (WGS) entry which is preliminary data.</text>
</comment>
<protein>
    <submittedName>
        <fullName evidence="5">Putative cold-shock DNA-binding protein</fullName>
    </submittedName>
</protein>
<dbReference type="Pfam" id="PF00313">
    <property type="entry name" value="CSD"/>
    <property type="match status" value="1"/>
</dbReference>